<dbReference type="EMBL" id="JALLKP010000048">
    <property type="protein sequence ID" value="KAK2194773.1"/>
    <property type="molecule type" value="Genomic_DNA"/>
</dbReference>
<reference evidence="3" key="1">
    <citation type="journal article" date="2023" name="Nat. Microbiol.">
        <title>Babesia duncani multi-omics identifies virulence factors and drug targets.</title>
        <authorList>
            <person name="Singh P."/>
            <person name="Lonardi S."/>
            <person name="Liang Q."/>
            <person name="Vydyam P."/>
            <person name="Khabirova E."/>
            <person name="Fang T."/>
            <person name="Gihaz S."/>
            <person name="Thekkiniath J."/>
            <person name="Munshi M."/>
            <person name="Abel S."/>
            <person name="Ciampossin L."/>
            <person name="Batugedara G."/>
            <person name="Gupta M."/>
            <person name="Lu X.M."/>
            <person name="Lenz T."/>
            <person name="Chakravarty S."/>
            <person name="Cornillot E."/>
            <person name="Hu Y."/>
            <person name="Ma W."/>
            <person name="Gonzalez L.M."/>
            <person name="Sanchez S."/>
            <person name="Estrada K."/>
            <person name="Sanchez-Flores A."/>
            <person name="Montero E."/>
            <person name="Harb O.S."/>
            <person name="Le Roch K.G."/>
            <person name="Mamoun C.B."/>
        </authorList>
    </citation>
    <scope>NUCLEOTIDE SEQUENCE</scope>
    <source>
        <strain evidence="3">WA1</strain>
    </source>
</reference>
<dbReference type="Proteomes" id="UP001214638">
    <property type="component" value="Unassembled WGS sequence"/>
</dbReference>
<dbReference type="RefSeq" id="XP_067801965.1">
    <property type="nucleotide sequence ID" value="XM_067948434.1"/>
</dbReference>
<accession>A0AAD9PIL9</accession>
<sequence>MSDFDDEELQLAIALSASQAEHDRQKNTEATASIKRPKILALPKLKDTSKRLLVNVYATNGDLKSHVDALILEAFKTLRIIGSNDTGQESQLEMSLDVTLMALKRIGFNVTRQDLDKYMIPYQSSPDYSKCGLRLVRNVKGKNKNRKWNIPLLDKTRKYS</sequence>
<name>A0AAD9PIL9_9APIC</name>
<evidence type="ECO:0000313" key="3">
    <source>
        <dbReference type="EMBL" id="KAK2195122.1"/>
    </source>
</evidence>
<evidence type="ECO:0000313" key="2">
    <source>
        <dbReference type="EMBL" id="KAK2194773.1"/>
    </source>
</evidence>
<organism evidence="3 4">
    <name type="scientific">Babesia duncani</name>
    <dbReference type="NCBI Taxonomy" id="323732"/>
    <lineage>
        <taxon>Eukaryota</taxon>
        <taxon>Sar</taxon>
        <taxon>Alveolata</taxon>
        <taxon>Apicomplexa</taxon>
        <taxon>Aconoidasida</taxon>
        <taxon>Piroplasmida</taxon>
        <taxon>Babesiidae</taxon>
        <taxon>Babesia</taxon>
    </lineage>
</organism>
<comment type="caution">
    <text evidence="3">The sequence shown here is derived from an EMBL/GenBank/DDBJ whole genome shotgun (WGS) entry which is preliminary data.</text>
</comment>
<gene>
    <name evidence="3" type="ORF">BdWA1_003424</name>
    <name evidence="2" type="ORF">BdWA1_003763</name>
    <name evidence="1" type="ORF">BdWA1_003864</name>
</gene>
<dbReference type="GeneID" id="94337721"/>
<dbReference type="EMBL" id="JALLKP010000005">
    <property type="protein sequence ID" value="KAK2195122.1"/>
    <property type="molecule type" value="Genomic_DNA"/>
</dbReference>
<keyword evidence="4" id="KW-1185">Reference proteome</keyword>
<evidence type="ECO:0000313" key="1">
    <source>
        <dbReference type="EMBL" id="KAK2194658.1"/>
    </source>
</evidence>
<dbReference type="InterPro" id="IPR003903">
    <property type="entry name" value="UIM_dom"/>
</dbReference>
<dbReference type="EMBL" id="JALLKP010000068">
    <property type="protein sequence ID" value="KAK2194658.1"/>
    <property type="molecule type" value="Genomic_DNA"/>
</dbReference>
<dbReference type="PROSITE" id="PS50330">
    <property type="entry name" value="UIM"/>
    <property type="match status" value="1"/>
</dbReference>
<evidence type="ECO:0000313" key="4">
    <source>
        <dbReference type="Proteomes" id="UP001214638"/>
    </source>
</evidence>
<dbReference type="AlphaFoldDB" id="A0AAD9PIL9"/>
<proteinExistence type="predicted"/>
<protein>
    <submittedName>
        <fullName evidence="3">Ubiquitin interacting motif</fullName>
    </submittedName>
</protein>
<dbReference type="KEGG" id="bdw:94337721"/>